<organism evidence="10 11">
    <name type="scientific">Pluralibacter gergoviae</name>
    <name type="common">Enterobacter gergoviae</name>
    <dbReference type="NCBI Taxonomy" id="61647"/>
    <lineage>
        <taxon>Bacteria</taxon>
        <taxon>Pseudomonadati</taxon>
        <taxon>Pseudomonadota</taxon>
        <taxon>Gammaproteobacteria</taxon>
        <taxon>Enterobacterales</taxon>
        <taxon>Enterobacteriaceae</taxon>
        <taxon>Pluralibacter</taxon>
    </lineage>
</organism>
<dbReference type="InterPro" id="IPR008962">
    <property type="entry name" value="PapD-like_sf"/>
</dbReference>
<feature type="chain" id="PRO_5005262912" evidence="7">
    <location>
        <begin position="20"/>
        <end position="231"/>
    </location>
</feature>
<evidence type="ECO:0000313" key="10">
    <source>
        <dbReference type="EMBL" id="KMK16122.1"/>
    </source>
</evidence>
<evidence type="ECO:0000313" key="11">
    <source>
        <dbReference type="Proteomes" id="UP000036196"/>
    </source>
</evidence>
<dbReference type="PROSITE" id="PS00635">
    <property type="entry name" value="PILI_CHAPERONE"/>
    <property type="match status" value="1"/>
</dbReference>
<evidence type="ECO:0000256" key="2">
    <source>
        <dbReference type="ARBA" id="ARBA00007399"/>
    </source>
</evidence>
<dbReference type="Pfam" id="PF00345">
    <property type="entry name" value="PapD_N"/>
    <property type="match status" value="1"/>
</dbReference>
<dbReference type="InterPro" id="IPR016147">
    <property type="entry name" value="Pili_assmbl_chaperone_N"/>
</dbReference>
<evidence type="ECO:0000256" key="7">
    <source>
        <dbReference type="SAM" id="SignalP"/>
    </source>
</evidence>
<dbReference type="InterPro" id="IPR016148">
    <property type="entry name" value="Pili_assmbl_chaperone_C"/>
</dbReference>
<dbReference type="STRING" id="61647.LG71_13125"/>
<keyword evidence="3 7" id="KW-0732">Signal</keyword>
<comment type="similarity">
    <text evidence="2 6">Belongs to the periplasmic pilus chaperone family.</text>
</comment>
<dbReference type="RefSeq" id="WP_048278085.1">
    <property type="nucleotide sequence ID" value="NZ_LDZF01000002.1"/>
</dbReference>
<evidence type="ECO:0000259" key="8">
    <source>
        <dbReference type="Pfam" id="PF00345"/>
    </source>
</evidence>
<evidence type="ECO:0000256" key="1">
    <source>
        <dbReference type="ARBA" id="ARBA00004418"/>
    </source>
</evidence>
<feature type="signal peptide" evidence="7">
    <location>
        <begin position="1"/>
        <end position="19"/>
    </location>
</feature>
<evidence type="ECO:0000256" key="6">
    <source>
        <dbReference type="RuleBase" id="RU003918"/>
    </source>
</evidence>
<dbReference type="GO" id="GO:0071555">
    <property type="term" value="P:cell wall organization"/>
    <property type="evidence" value="ECO:0007669"/>
    <property type="project" value="InterPro"/>
</dbReference>
<feature type="domain" description="Pili assembly chaperone C-terminal" evidence="9">
    <location>
        <begin position="164"/>
        <end position="223"/>
    </location>
</feature>
<keyword evidence="11" id="KW-1185">Reference proteome</keyword>
<dbReference type="InterPro" id="IPR001829">
    <property type="entry name" value="Pili_assmbl_chaperone_bac"/>
</dbReference>
<feature type="domain" description="Pili assembly chaperone N-terminal" evidence="8">
    <location>
        <begin position="21"/>
        <end position="142"/>
    </location>
</feature>
<evidence type="ECO:0000256" key="4">
    <source>
        <dbReference type="ARBA" id="ARBA00022764"/>
    </source>
</evidence>
<dbReference type="GO" id="GO:0030288">
    <property type="term" value="C:outer membrane-bounded periplasmic space"/>
    <property type="evidence" value="ECO:0007669"/>
    <property type="project" value="InterPro"/>
</dbReference>
<dbReference type="Proteomes" id="UP000036196">
    <property type="component" value="Unassembled WGS sequence"/>
</dbReference>
<dbReference type="InterPro" id="IPR050643">
    <property type="entry name" value="Periplasmic_pilus_chap"/>
</dbReference>
<dbReference type="PATRIC" id="fig|61647.15.peg.1922"/>
<dbReference type="InterPro" id="IPR036316">
    <property type="entry name" value="Pili_assmbl_chap_C_dom_sf"/>
</dbReference>
<dbReference type="PRINTS" id="PR00969">
    <property type="entry name" value="CHAPERONPILI"/>
</dbReference>
<dbReference type="PANTHER" id="PTHR30251">
    <property type="entry name" value="PILUS ASSEMBLY CHAPERONE"/>
    <property type="match status" value="1"/>
</dbReference>
<accession>A0A0J5P6F0</accession>
<keyword evidence="5 6" id="KW-0143">Chaperone</keyword>
<comment type="subcellular location">
    <subcellularLocation>
        <location evidence="1 6">Periplasm</location>
    </subcellularLocation>
</comment>
<dbReference type="EMBL" id="LDZF01000002">
    <property type="protein sequence ID" value="KMK16122.1"/>
    <property type="molecule type" value="Genomic_DNA"/>
</dbReference>
<dbReference type="Gene3D" id="2.60.40.10">
    <property type="entry name" value="Immunoglobulins"/>
    <property type="match status" value="2"/>
</dbReference>
<comment type="caution">
    <text evidence="10">The sequence shown here is derived from an EMBL/GenBank/DDBJ whole genome shotgun (WGS) entry which is preliminary data.</text>
</comment>
<name>A0A0J5P6F0_PLUGE</name>
<keyword evidence="4" id="KW-0574">Periplasm</keyword>
<dbReference type="InterPro" id="IPR018046">
    <property type="entry name" value="Pili_assmbl_chaperone_CS"/>
</dbReference>
<dbReference type="InterPro" id="IPR013783">
    <property type="entry name" value="Ig-like_fold"/>
</dbReference>
<gene>
    <name evidence="10" type="ORF">ABW06_02600</name>
</gene>
<dbReference type="Pfam" id="PF02753">
    <property type="entry name" value="PapD_C"/>
    <property type="match status" value="1"/>
</dbReference>
<dbReference type="eggNOG" id="COG3121">
    <property type="taxonomic scope" value="Bacteria"/>
</dbReference>
<sequence>MRILLTIMLMISFYQPAFANVVVNGTRIIYHAASRETTVQLFNNGTSPALVQAWIDNGDINSTPETARVPFLLTPPVVKIAGGSGQQLLIKKLPSTLPADRESVFFLNVLDIPPVPENLAGKNTVQLAVRSRIKLFYRPQALAGRSDKAITQVQIKSAGNGFSISNPSPYFITLANIRDGKQKNLLRDAIMLSPFATQQVASATAALPGKSYDLLYVDDLGAYKTQAVTSQ</sequence>
<dbReference type="AlphaFoldDB" id="A0A0J5P6F0"/>
<dbReference type="PANTHER" id="PTHR30251:SF10">
    <property type="entry name" value="FIMBRIAL CHAPERONE YEHC-RELATED"/>
    <property type="match status" value="1"/>
</dbReference>
<protein>
    <submittedName>
        <fullName evidence="10">Pilus assembly protein</fullName>
    </submittedName>
</protein>
<proteinExistence type="inferred from homology"/>
<reference evidence="10 11" key="1">
    <citation type="submission" date="2015-05" db="EMBL/GenBank/DDBJ databases">
        <title>Genome sequences of Pluralibacter gergoviae.</title>
        <authorList>
            <person name="Greninger A.L."/>
            <person name="Miller S."/>
        </authorList>
    </citation>
    <scope>NUCLEOTIDE SEQUENCE [LARGE SCALE GENOMIC DNA]</scope>
    <source>
        <strain evidence="10 11">JS81F13</strain>
    </source>
</reference>
<evidence type="ECO:0000256" key="5">
    <source>
        <dbReference type="ARBA" id="ARBA00023186"/>
    </source>
</evidence>
<dbReference type="SUPFAM" id="SSF49584">
    <property type="entry name" value="Periplasmic chaperone C-domain"/>
    <property type="match status" value="1"/>
</dbReference>
<evidence type="ECO:0000256" key="3">
    <source>
        <dbReference type="ARBA" id="ARBA00022729"/>
    </source>
</evidence>
<dbReference type="SUPFAM" id="SSF49354">
    <property type="entry name" value="PapD-like"/>
    <property type="match status" value="1"/>
</dbReference>
<evidence type="ECO:0000259" key="9">
    <source>
        <dbReference type="Pfam" id="PF02753"/>
    </source>
</evidence>